<reference evidence="1 2" key="1">
    <citation type="submission" date="2016-11" db="EMBL/GenBank/DDBJ databases">
        <title>Draft Genome Sequences of Nine Cyanobacterial Strains from Diverse Habitats.</title>
        <authorList>
            <person name="Zhu T."/>
            <person name="Hou S."/>
            <person name="Lu X."/>
            <person name="Hess W.R."/>
        </authorList>
    </citation>
    <scope>NUCLEOTIDE SEQUENCE [LARGE SCALE GENOMIC DNA]</scope>
    <source>
        <strain evidence="1 2">5.2 s.c.1</strain>
    </source>
</reference>
<sequence length="97" mass="11380">MIHSAFILDRLGGKPQPIFFCTFQQYGRGAEEKWYETLFREITRSFDNVLTLLNRAIQRRFFETLLVLILDIFTKFLEKTLIVHAFFTVSSITSALV</sequence>
<protein>
    <submittedName>
        <fullName evidence="1">Uncharacterized protein</fullName>
    </submittedName>
</protein>
<dbReference type="AlphaFoldDB" id="A0A1U7HES9"/>
<dbReference type="Proteomes" id="UP000185984">
    <property type="component" value="Unassembled WGS sequence"/>
</dbReference>
<evidence type="ECO:0000313" key="1">
    <source>
        <dbReference type="EMBL" id="OKH22083.1"/>
    </source>
</evidence>
<dbReference type="STRING" id="247279.NIES1031_20610"/>
<proteinExistence type="predicted"/>
<dbReference type="EMBL" id="MRCC01000022">
    <property type="protein sequence ID" value="OKH22083.1"/>
    <property type="molecule type" value="Genomic_DNA"/>
</dbReference>
<keyword evidence="2" id="KW-1185">Reference proteome</keyword>
<evidence type="ECO:0000313" key="2">
    <source>
        <dbReference type="Proteomes" id="UP000185984"/>
    </source>
</evidence>
<organism evidence="1 2">
    <name type="scientific">Chroogloeocystis siderophila 5.2 s.c.1</name>
    <dbReference type="NCBI Taxonomy" id="247279"/>
    <lineage>
        <taxon>Bacteria</taxon>
        <taxon>Bacillati</taxon>
        <taxon>Cyanobacteriota</taxon>
        <taxon>Cyanophyceae</taxon>
        <taxon>Oscillatoriophycideae</taxon>
        <taxon>Chroococcales</taxon>
        <taxon>Chroococcaceae</taxon>
        <taxon>Chroogloeocystis</taxon>
    </lineage>
</organism>
<accession>A0A1U7HES9</accession>
<name>A0A1U7HES9_9CHRO</name>
<gene>
    <name evidence="1" type="ORF">NIES1031_20610</name>
</gene>
<comment type="caution">
    <text evidence="1">The sequence shown here is derived from an EMBL/GenBank/DDBJ whole genome shotgun (WGS) entry which is preliminary data.</text>
</comment>